<organism evidence="1 2">
    <name type="scientific">Nonomuraea mangrovi</name>
    <dbReference type="NCBI Taxonomy" id="2316207"/>
    <lineage>
        <taxon>Bacteria</taxon>
        <taxon>Bacillati</taxon>
        <taxon>Actinomycetota</taxon>
        <taxon>Actinomycetes</taxon>
        <taxon>Streptosporangiales</taxon>
        <taxon>Streptosporangiaceae</taxon>
        <taxon>Nonomuraea</taxon>
    </lineage>
</organism>
<dbReference type="RefSeq" id="WP_379575233.1">
    <property type="nucleotide sequence ID" value="NZ_JBHUFV010000039.1"/>
</dbReference>
<comment type="caution">
    <text evidence="1">The sequence shown here is derived from an EMBL/GenBank/DDBJ whole genome shotgun (WGS) entry which is preliminary data.</text>
</comment>
<reference evidence="2" key="1">
    <citation type="journal article" date="2019" name="Int. J. Syst. Evol. Microbiol.">
        <title>The Global Catalogue of Microorganisms (GCM) 10K type strain sequencing project: providing services to taxonomists for standard genome sequencing and annotation.</title>
        <authorList>
            <consortium name="The Broad Institute Genomics Platform"/>
            <consortium name="The Broad Institute Genome Sequencing Center for Infectious Disease"/>
            <person name="Wu L."/>
            <person name="Ma J."/>
        </authorList>
    </citation>
    <scope>NUCLEOTIDE SEQUENCE [LARGE SCALE GENOMIC DNA]</scope>
    <source>
        <strain evidence="2">ICMP 6774ER</strain>
    </source>
</reference>
<protein>
    <submittedName>
        <fullName evidence="1">Uncharacterized protein</fullName>
    </submittedName>
</protein>
<sequence length="97" mass="11221">MWFGLWYGGNGYSTPELSDLEEFPSLADAGAKLIARHRDGYWRRSRFAFVDRDPADVLTPCVGDDCEIWIYRSRESLDYPDRRLWLGPRGGIRSESC</sequence>
<accession>A0ABW4T3V2</accession>
<gene>
    <name evidence="1" type="ORF">ACFSKW_26930</name>
</gene>
<dbReference type="EMBL" id="JBHUFV010000039">
    <property type="protein sequence ID" value="MFD1935114.1"/>
    <property type="molecule type" value="Genomic_DNA"/>
</dbReference>
<evidence type="ECO:0000313" key="1">
    <source>
        <dbReference type="EMBL" id="MFD1935114.1"/>
    </source>
</evidence>
<evidence type="ECO:0000313" key="2">
    <source>
        <dbReference type="Proteomes" id="UP001597368"/>
    </source>
</evidence>
<keyword evidence="2" id="KW-1185">Reference proteome</keyword>
<proteinExistence type="predicted"/>
<name>A0ABW4T3V2_9ACTN</name>
<dbReference type="Proteomes" id="UP001597368">
    <property type="component" value="Unassembled WGS sequence"/>
</dbReference>